<evidence type="ECO:0000313" key="1">
    <source>
        <dbReference type="EMBL" id="ACZ90918.1"/>
    </source>
</evidence>
<dbReference type="RefSeq" id="WP_012894647.1">
    <property type="nucleotide sequence ID" value="NC_013595.1"/>
</dbReference>
<dbReference type="Proteomes" id="UP000002029">
    <property type="component" value="Chromosome"/>
</dbReference>
<keyword evidence="2" id="KW-1185">Reference proteome</keyword>
<dbReference type="KEGG" id="sro:Sros_8270"/>
<dbReference type="EMBL" id="CP001814">
    <property type="protein sequence ID" value="ACZ90918.1"/>
    <property type="molecule type" value="Genomic_DNA"/>
</dbReference>
<name>D2AYY1_STRRD</name>
<organism evidence="1 2">
    <name type="scientific">Streptosporangium roseum (strain ATCC 12428 / DSM 43021 / JCM 3005 / KCTC 9067 / NCIMB 10171 / NRRL 2505 / NI 9100)</name>
    <dbReference type="NCBI Taxonomy" id="479432"/>
    <lineage>
        <taxon>Bacteria</taxon>
        <taxon>Bacillati</taxon>
        <taxon>Actinomycetota</taxon>
        <taxon>Actinomycetes</taxon>
        <taxon>Streptosporangiales</taxon>
        <taxon>Streptosporangiaceae</taxon>
        <taxon>Streptosporangium</taxon>
    </lineage>
</organism>
<dbReference type="AlphaFoldDB" id="D2AYY1"/>
<gene>
    <name evidence="1" type="ordered locus">Sros_8270</name>
</gene>
<evidence type="ECO:0000313" key="2">
    <source>
        <dbReference type="Proteomes" id="UP000002029"/>
    </source>
</evidence>
<accession>D2AYY1</accession>
<reference evidence="1 2" key="1">
    <citation type="journal article" date="2010" name="Stand. Genomic Sci.">
        <title>Complete genome sequence of Streptosporangium roseum type strain (NI 9100).</title>
        <authorList>
            <person name="Nolan M."/>
            <person name="Sikorski J."/>
            <person name="Jando M."/>
            <person name="Lucas S."/>
            <person name="Lapidus A."/>
            <person name="Glavina Del Rio T."/>
            <person name="Chen F."/>
            <person name="Tice H."/>
            <person name="Pitluck S."/>
            <person name="Cheng J.F."/>
            <person name="Chertkov O."/>
            <person name="Sims D."/>
            <person name="Meincke L."/>
            <person name="Brettin T."/>
            <person name="Han C."/>
            <person name="Detter J.C."/>
            <person name="Bruce D."/>
            <person name="Goodwin L."/>
            <person name="Land M."/>
            <person name="Hauser L."/>
            <person name="Chang Y.J."/>
            <person name="Jeffries C.D."/>
            <person name="Ivanova N."/>
            <person name="Mavromatis K."/>
            <person name="Mikhailova N."/>
            <person name="Chen A."/>
            <person name="Palaniappan K."/>
            <person name="Chain P."/>
            <person name="Rohde M."/>
            <person name="Goker M."/>
            <person name="Bristow J."/>
            <person name="Eisen J.A."/>
            <person name="Markowitz V."/>
            <person name="Hugenholtz P."/>
            <person name="Kyrpides N.C."/>
            <person name="Klenk H.P."/>
        </authorList>
    </citation>
    <scope>NUCLEOTIDE SEQUENCE [LARGE SCALE GENOMIC DNA]</scope>
    <source>
        <strain evidence="2">ATCC 12428 / DSM 43021 / JCM 3005 / NI 9100</strain>
    </source>
</reference>
<dbReference type="OrthoDB" id="3540017at2"/>
<sequence>MVEDDGEIPNEGEEEKVHIEVCVRKDNRIRVGDQRCDDAERGYVWYFIPAEKRVPALGKRAGKGSLREPSGEILRAAKKGGRGDDISIVEIEDRVMVCVRKETRTRVSDRTCNGRKRDFRWYYIRIDRHVPAVGEKAEAGSFHVPYGDAYNAPQKGGIGTKVAIEYENYEDSNTDDGSDDTATDTGRVTTGCGSSCHQCTGVCNGSSFNGRRKGGRR</sequence>
<dbReference type="HOGENOM" id="CLU_1271710_0_0_11"/>
<dbReference type="eggNOG" id="ENOG50328AS">
    <property type="taxonomic scope" value="Bacteria"/>
</dbReference>
<proteinExistence type="predicted"/>
<protein>
    <submittedName>
        <fullName evidence="1">Uncharacterized protein</fullName>
    </submittedName>
</protein>